<gene>
    <name evidence="1" type="ORF">LCGC14_2684070</name>
</gene>
<evidence type="ECO:0008006" key="2">
    <source>
        <dbReference type="Google" id="ProtNLM"/>
    </source>
</evidence>
<reference evidence="1" key="1">
    <citation type="journal article" date="2015" name="Nature">
        <title>Complex archaea that bridge the gap between prokaryotes and eukaryotes.</title>
        <authorList>
            <person name="Spang A."/>
            <person name="Saw J.H."/>
            <person name="Jorgensen S.L."/>
            <person name="Zaremba-Niedzwiedzka K."/>
            <person name="Martijn J."/>
            <person name="Lind A.E."/>
            <person name="van Eijk R."/>
            <person name="Schleper C."/>
            <person name="Guy L."/>
            <person name="Ettema T.J."/>
        </authorList>
    </citation>
    <scope>NUCLEOTIDE SEQUENCE</scope>
</reference>
<evidence type="ECO:0000313" key="1">
    <source>
        <dbReference type="EMBL" id="KKK94317.1"/>
    </source>
</evidence>
<dbReference type="AlphaFoldDB" id="A0A0F8ZKG2"/>
<sequence>MKPVTQTIFSKEGNCFPACIASILEIPLGSIPNFCVEYPSDWLVETNRWLGKNHGFALILIQALGEPDQLPAFATDVYHIMSGPAERGLQHSVVGRNGIMVHDPHPSGAGLTKVKIWDFFVAVDPEGKRWGK</sequence>
<protein>
    <recommendedName>
        <fullName evidence="2">Peptidase C39-like domain-containing protein</fullName>
    </recommendedName>
</protein>
<organism evidence="1">
    <name type="scientific">marine sediment metagenome</name>
    <dbReference type="NCBI Taxonomy" id="412755"/>
    <lineage>
        <taxon>unclassified sequences</taxon>
        <taxon>metagenomes</taxon>
        <taxon>ecological metagenomes</taxon>
    </lineage>
</organism>
<comment type="caution">
    <text evidence="1">The sequence shown here is derived from an EMBL/GenBank/DDBJ whole genome shotgun (WGS) entry which is preliminary data.</text>
</comment>
<name>A0A0F8ZKG2_9ZZZZ</name>
<dbReference type="EMBL" id="LAZR01047396">
    <property type="protein sequence ID" value="KKK94317.1"/>
    <property type="molecule type" value="Genomic_DNA"/>
</dbReference>
<accession>A0A0F8ZKG2</accession>
<proteinExistence type="predicted"/>